<keyword evidence="7" id="KW-1185">Reference proteome</keyword>
<dbReference type="PANTHER" id="PTHR10543">
    <property type="entry name" value="BETA-CAROTENE DIOXYGENASE"/>
    <property type="match status" value="1"/>
</dbReference>
<comment type="caution">
    <text evidence="6">The sequence shown here is derived from an EMBL/GenBank/DDBJ whole genome shotgun (WGS) entry which is preliminary data.</text>
</comment>
<evidence type="ECO:0000256" key="3">
    <source>
        <dbReference type="ARBA" id="ARBA00022964"/>
    </source>
</evidence>
<feature type="binding site" evidence="5">
    <location>
        <position position="369"/>
    </location>
    <ligand>
        <name>Fe cation</name>
        <dbReference type="ChEBI" id="CHEBI:24875"/>
        <note>catalytic</note>
    </ligand>
</feature>
<comment type="similarity">
    <text evidence="1">Belongs to the carotenoid oxygenase family.</text>
</comment>
<evidence type="ECO:0008006" key="8">
    <source>
        <dbReference type="Google" id="ProtNLM"/>
    </source>
</evidence>
<evidence type="ECO:0000313" key="7">
    <source>
        <dbReference type="Proteomes" id="UP001408789"/>
    </source>
</evidence>
<dbReference type="Pfam" id="PF03055">
    <property type="entry name" value="RPE65"/>
    <property type="match status" value="2"/>
</dbReference>
<dbReference type="GO" id="GO:0016121">
    <property type="term" value="P:carotene catabolic process"/>
    <property type="evidence" value="ECO:0007669"/>
    <property type="project" value="TreeGrafter"/>
</dbReference>
<evidence type="ECO:0000256" key="4">
    <source>
        <dbReference type="ARBA" id="ARBA00023004"/>
    </source>
</evidence>
<feature type="binding site" evidence="5">
    <location>
        <position position="514"/>
    </location>
    <ligand>
        <name>Fe cation</name>
        <dbReference type="ChEBI" id="CHEBI:24875"/>
        <note>catalytic</note>
    </ligand>
</feature>
<organism evidence="6 7">
    <name type="scientific">Deinandra increscens subsp. villosa</name>
    <dbReference type="NCBI Taxonomy" id="3103831"/>
    <lineage>
        <taxon>Eukaryota</taxon>
        <taxon>Viridiplantae</taxon>
        <taxon>Streptophyta</taxon>
        <taxon>Embryophyta</taxon>
        <taxon>Tracheophyta</taxon>
        <taxon>Spermatophyta</taxon>
        <taxon>Magnoliopsida</taxon>
        <taxon>eudicotyledons</taxon>
        <taxon>Gunneridae</taxon>
        <taxon>Pentapetalae</taxon>
        <taxon>asterids</taxon>
        <taxon>campanulids</taxon>
        <taxon>Asterales</taxon>
        <taxon>Asteraceae</taxon>
        <taxon>Asteroideae</taxon>
        <taxon>Heliantheae alliance</taxon>
        <taxon>Madieae</taxon>
        <taxon>Madiinae</taxon>
        <taxon>Deinandra</taxon>
    </lineage>
</organism>
<keyword evidence="2 5" id="KW-0479">Metal-binding</keyword>
<dbReference type="PANTHER" id="PTHR10543:SF112">
    <property type="entry name" value="OXIDOREDUCTASE"/>
    <property type="match status" value="1"/>
</dbReference>
<sequence length="524" mass="59963">MDTLSRSYLPLSSYSYTYFRSNTKRLKYRPTLLFPTSRINKERTTIRTTPKKIFDILDRAITKFLDAHLHRSANPAYILSRNWFPVDEIIPTECEVIHGSIPPCLNGVYLRIGPNPQFPPKGPYHYFDGDGMVHCIRIFSHDRVTFCSRYVKTNKYIFENQVGSNVVPNVIGGVSGLASVTARVILFFARVIFDGYDIGKGIGVANTSLAFLGGKLCALYESDIPYAIKITKDGDIINLGQHDYFANLSMNMSAHPKIDPETNEVFTFRYRVTPPYLTYSRFDANGNKQLDVPFLSMKYTSLIHDMAISQKYAIICDTQFRFRLMNLIRGERLVGVDSKKAPRIGVFPRYATDESEMKWFEVPGFNAFHQVNAWEEECGQVLVLVASNILLVEHFFDRADRIQGSMEKVRIHLETGLVSRHILSTKNLEFPVINRAYIGKKNRYVYAAIHTERPLQSKMMRASGVLEEDDGYLVSYVHDESKCESRFLVMDARSPTLEVIADVKLPQRVPYGIHGLFIRETDLY</sequence>
<accession>A0AAP0DKX1</accession>
<feature type="binding site" evidence="5">
    <location>
        <position position="304"/>
    </location>
    <ligand>
        <name>Fe cation</name>
        <dbReference type="ChEBI" id="CHEBI:24875"/>
        <note>catalytic</note>
    </ligand>
</feature>
<keyword evidence="4 5" id="KW-0408">Iron</keyword>
<comment type="cofactor">
    <cofactor evidence="5">
        <name>Fe(2+)</name>
        <dbReference type="ChEBI" id="CHEBI:29033"/>
    </cofactor>
    <text evidence="5">Binds 1 Fe(2+) ion per subunit.</text>
</comment>
<evidence type="ECO:0000313" key="6">
    <source>
        <dbReference type="EMBL" id="KAK9075020.1"/>
    </source>
</evidence>
<dbReference type="GO" id="GO:0010436">
    <property type="term" value="F:carotenoid dioxygenase activity"/>
    <property type="evidence" value="ECO:0007669"/>
    <property type="project" value="TreeGrafter"/>
</dbReference>
<dbReference type="Proteomes" id="UP001408789">
    <property type="component" value="Unassembled WGS sequence"/>
</dbReference>
<feature type="binding site" evidence="5">
    <location>
        <position position="255"/>
    </location>
    <ligand>
        <name>Fe cation</name>
        <dbReference type="ChEBI" id="CHEBI:24875"/>
        <note>catalytic</note>
    </ligand>
</feature>
<name>A0AAP0DKX1_9ASTR</name>
<evidence type="ECO:0000256" key="5">
    <source>
        <dbReference type="PIRSR" id="PIRSR604294-1"/>
    </source>
</evidence>
<dbReference type="InterPro" id="IPR004294">
    <property type="entry name" value="Carotenoid_Oase"/>
</dbReference>
<proteinExistence type="inferred from homology"/>
<reference evidence="6 7" key="1">
    <citation type="submission" date="2024-04" db="EMBL/GenBank/DDBJ databases">
        <title>The reference genome of an endangered Asteraceae, Deinandra increscens subsp. villosa, native to the Central Coast of California.</title>
        <authorList>
            <person name="Guilliams M."/>
            <person name="Hasenstab-Lehman K."/>
            <person name="Meyer R."/>
            <person name="Mcevoy S."/>
        </authorList>
    </citation>
    <scope>NUCLEOTIDE SEQUENCE [LARGE SCALE GENOMIC DNA]</scope>
    <source>
        <tissue evidence="6">Leaf</tissue>
    </source>
</reference>
<keyword evidence="3" id="KW-0560">Oxidoreductase</keyword>
<keyword evidence="3" id="KW-0223">Dioxygenase</keyword>
<evidence type="ECO:0000256" key="2">
    <source>
        <dbReference type="ARBA" id="ARBA00022723"/>
    </source>
</evidence>
<dbReference type="GO" id="GO:0046872">
    <property type="term" value="F:metal ion binding"/>
    <property type="evidence" value="ECO:0007669"/>
    <property type="project" value="UniProtKB-KW"/>
</dbReference>
<dbReference type="EMBL" id="JBCNJP010000007">
    <property type="protein sequence ID" value="KAK9075020.1"/>
    <property type="molecule type" value="Genomic_DNA"/>
</dbReference>
<evidence type="ECO:0000256" key="1">
    <source>
        <dbReference type="ARBA" id="ARBA00006787"/>
    </source>
</evidence>
<protein>
    <recommendedName>
        <fullName evidence="8">Carotenoid oxygenase</fullName>
    </recommendedName>
</protein>
<gene>
    <name evidence="6" type="ORF">SSX86_003339</name>
</gene>
<dbReference type="GO" id="GO:0009570">
    <property type="term" value="C:chloroplast stroma"/>
    <property type="evidence" value="ECO:0007669"/>
    <property type="project" value="TreeGrafter"/>
</dbReference>
<dbReference type="AlphaFoldDB" id="A0AAP0DKX1"/>